<organism evidence="17 18">
    <name type="scientific">Duganella vulcania</name>
    <dbReference type="NCBI Taxonomy" id="2692166"/>
    <lineage>
        <taxon>Bacteria</taxon>
        <taxon>Pseudomonadati</taxon>
        <taxon>Pseudomonadota</taxon>
        <taxon>Betaproteobacteria</taxon>
        <taxon>Burkholderiales</taxon>
        <taxon>Oxalobacteraceae</taxon>
        <taxon>Telluria group</taxon>
        <taxon>Duganella</taxon>
    </lineage>
</organism>
<keyword evidence="3 13" id="KW-0813">Transport</keyword>
<dbReference type="InterPro" id="IPR039426">
    <property type="entry name" value="TonB-dep_rcpt-like"/>
</dbReference>
<evidence type="ECO:0000256" key="2">
    <source>
        <dbReference type="ARBA" id="ARBA00009810"/>
    </source>
</evidence>
<dbReference type="Pfam" id="PF07715">
    <property type="entry name" value="Plug"/>
    <property type="match status" value="1"/>
</dbReference>
<dbReference type="Gene3D" id="2.170.130.10">
    <property type="entry name" value="TonB-dependent receptor, plug domain"/>
    <property type="match status" value="1"/>
</dbReference>
<sequence>MAPSRLSFSIKAASIKPSTKYLLLFALGSAQADDQILQRVLVDGSRANQLGVADAASAGSVSQQELAARTVYRPGEILEAAPGLIVSQHSGEGKANQFYLRGFNLDHGTDLRTTVDEMPVNQRSHAHGQGWTDLNFLIPELAVRLDYKKGPYSAEEGDFGSAGTASVVYANRLLQGVASTSAGQHGYGRALLADSLEVSSGSGNGSLLYAVEALHNDGPYTHPDDYQKLNAVLRYSQGYANNGFNVSLMAYRAGWNATDQIPLRAVQDGQMARNDAVDPSDGGKSHRYSLSGAWRRTSDDSASRVNAYIIANRLDLYSNFTYFMDDPVHGDQFAQPDKRVTSGVNASHSWHQHTENGNSATTIGVQLQNDNIFNGLLATQARKPLAVTRQDHIVESSMGLYVENNTRWNGAFRTVAGARIDSYRFDVRSSLAANSGKASDHLVSPSLSLIYGPWRTAELYANIGNGFHSNDARGATIRIDPKTGAAADKVAPLVRSRGMELGARGNWLPGLQTSLSVYRLDFDSELTFAGDAGTTEAGRPSRRHGVEISNYYKPLKWLSVDLDLAYARARSRDAAPEGDHIPGAIEGTGQLALTVEDGGPYSGSLKLRYFGPRPLVEDNSVRSKPSLTLNGRLGWKLRKGLTLELEAFNLTNRRDSAIDYYYPSQLKGETAPVNDIHFHPIESRSLRATLVKNF</sequence>
<dbReference type="Proteomes" id="UP000447355">
    <property type="component" value="Unassembled WGS sequence"/>
</dbReference>
<protein>
    <submittedName>
        <fullName evidence="17">TonB-dependent receptor</fullName>
    </submittedName>
</protein>
<feature type="domain" description="TonB-dependent receptor-like beta-barrel" evidence="15">
    <location>
        <begin position="223"/>
        <end position="650"/>
    </location>
</feature>
<comment type="similarity">
    <text evidence="2 13 14">Belongs to the TonB-dependent receptor family.</text>
</comment>
<keyword evidence="8" id="KW-0406">Ion transport</keyword>
<dbReference type="InterPro" id="IPR036942">
    <property type="entry name" value="Beta-barrel_TonB_sf"/>
</dbReference>
<dbReference type="AlphaFoldDB" id="A0A845GPY3"/>
<evidence type="ECO:0000256" key="4">
    <source>
        <dbReference type="ARBA" id="ARBA00022452"/>
    </source>
</evidence>
<evidence type="ECO:0000256" key="13">
    <source>
        <dbReference type="PROSITE-ProRule" id="PRU01360"/>
    </source>
</evidence>
<dbReference type="PROSITE" id="PS52016">
    <property type="entry name" value="TONB_DEPENDENT_REC_3"/>
    <property type="match status" value="1"/>
</dbReference>
<evidence type="ECO:0000256" key="7">
    <source>
        <dbReference type="ARBA" id="ARBA00023004"/>
    </source>
</evidence>
<dbReference type="PANTHER" id="PTHR32552">
    <property type="entry name" value="FERRICHROME IRON RECEPTOR-RELATED"/>
    <property type="match status" value="1"/>
</dbReference>
<evidence type="ECO:0000259" key="15">
    <source>
        <dbReference type="Pfam" id="PF00593"/>
    </source>
</evidence>
<dbReference type="PANTHER" id="PTHR32552:SF81">
    <property type="entry name" value="TONB-DEPENDENT OUTER MEMBRANE RECEPTOR"/>
    <property type="match status" value="1"/>
</dbReference>
<keyword evidence="7" id="KW-0408">Iron</keyword>
<dbReference type="GO" id="GO:0009279">
    <property type="term" value="C:cell outer membrane"/>
    <property type="evidence" value="ECO:0007669"/>
    <property type="project" value="UniProtKB-SubCell"/>
</dbReference>
<keyword evidence="10 13" id="KW-0472">Membrane</keyword>
<dbReference type="Pfam" id="PF00593">
    <property type="entry name" value="TonB_dep_Rec_b-barrel"/>
    <property type="match status" value="1"/>
</dbReference>
<evidence type="ECO:0000256" key="3">
    <source>
        <dbReference type="ARBA" id="ARBA00022448"/>
    </source>
</evidence>
<keyword evidence="4 13" id="KW-1134">Transmembrane beta strand</keyword>
<keyword evidence="5" id="KW-0410">Iron transport</keyword>
<accession>A0A845GPY3</accession>
<dbReference type="SUPFAM" id="SSF56935">
    <property type="entry name" value="Porins"/>
    <property type="match status" value="1"/>
</dbReference>
<evidence type="ECO:0000256" key="10">
    <source>
        <dbReference type="ARBA" id="ARBA00023136"/>
    </source>
</evidence>
<name>A0A845GPY3_9BURK</name>
<evidence type="ECO:0000313" key="17">
    <source>
        <dbReference type="EMBL" id="MYM96603.1"/>
    </source>
</evidence>
<evidence type="ECO:0000256" key="12">
    <source>
        <dbReference type="ARBA" id="ARBA00023237"/>
    </source>
</evidence>
<feature type="domain" description="TonB-dependent receptor plug" evidence="16">
    <location>
        <begin position="56"/>
        <end position="164"/>
    </location>
</feature>
<keyword evidence="11 17" id="KW-0675">Receptor</keyword>
<dbReference type="GO" id="GO:0006826">
    <property type="term" value="P:iron ion transport"/>
    <property type="evidence" value="ECO:0007669"/>
    <property type="project" value="UniProtKB-KW"/>
</dbReference>
<evidence type="ECO:0000256" key="1">
    <source>
        <dbReference type="ARBA" id="ARBA00004571"/>
    </source>
</evidence>
<evidence type="ECO:0000256" key="14">
    <source>
        <dbReference type="RuleBase" id="RU003357"/>
    </source>
</evidence>
<evidence type="ECO:0000259" key="16">
    <source>
        <dbReference type="Pfam" id="PF07715"/>
    </source>
</evidence>
<evidence type="ECO:0000256" key="11">
    <source>
        <dbReference type="ARBA" id="ARBA00023170"/>
    </source>
</evidence>
<evidence type="ECO:0000256" key="9">
    <source>
        <dbReference type="ARBA" id="ARBA00023077"/>
    </source>
</evidence>
<comment type="subcellular location">
    <subcellularLocation>
        <location evidence="1 13">Cell outer membrane</location>
        <topology evidence="1 13">Multi-pass membrane protein</topology>
    </subcellularLocation>
</comment>
<evidence type="ECO:0000313" key="18">
    <source>
        <dbReference type="Proteomes" id="UP000447355"/>
    </source>
</evidence>
<dbReference type="EMBL" id="WWCX01000049">
    <property type="protein sequence ID" value="MYM96603.1"/>
    <property type="molecule type" value="Genomic_DNA"/>
</dbReference>
<keyword evidence="12 13" id="KW-0998">Cell outer membrane</keyword>
<reference evidence="17" key="1">
    <citation type="submission" date="2019-12" db="EMBL/GenBank/DDBJ databases">
        <title>Novel species isolated from a subtropical stream in China.</title>
        <authorList>
            <person name="Lu H."/>
        </authorList>
    </citation>
    <scope>NUCLEOTIDE SEQUENCE [LARGE SCALE GENOMIC DNA]</scope>
    <source>
        <strain evidence="17">FT81W</strain>
    </source>
</reference>
<evidence type="ECO:0000256" key="5">
    <source>
        <dbReference type="ARBA" id="ARBA00022496"/>
    </source>
</evidence>
<dbReference type="RefSeq" id="WP_161085611.1">
    <property type="nucleotide sequence ID" value="NZ_WWCX01000049.1"/>
</dbReference>
<dbReference type="InterPro" id="IPR012910">
    <property type="entry name" value="Plug_dom"/>
</dbReference>
<dbReference type="InterPro" id="IPR037066">
    <property type="entry name" value="Plug_dom_sf"/>
</dbReference>
<dbReference type="Gene3D" id="2.40.170.20">
    <property type="entry name" value="TonB-dependent receptor, beta-barrel domain"/>
    <property type="match status" value="1"/>
</dbReference>
<gene>
    <name evidence="17" type="ORF">GTP90_22355</name>
</gene>
<proteinExistence type="inferred from homology"/>
<keyword evidence="6 13" id="KW-0812">Transmembrane</keyword>
<keyword evidence="9 14" id="KW-0798">TonB box</keyword>
<evidence type="ECO:0000256" key="8">
    <source>
        <dbReference type="ARBA" id="ARBA00023065"/>
    </source>
</evidence>
<evidence type="ECO:0000256" key="6">
    <source>
        <dbReference type="ARBA" id="ARBA00022692"/>
    </source>
</evidence>
<dbReference type="InterPro" id="IPR000531">
    <property type="entry name" value="Beta-barrel_TonB"/>
</dbReference>
<comment type="caution">
    <text evidence="17">The sequence shown here is derived from an EMBL/GenBank/DDBJ whole genome shotgun (WGS) entry which is preliminary data.</text>
</comment>